<protein>
    <submittedName>
        <fullName evidence="1">Uncharacterized protein</fullName>
    </submittedName>
</protein>
<dbReference type="AlphaFoldDB" id="X1VC91"/>
<organism evidence="1">
    <name type="scientific">marine sediment metagenome</name>
    <dbReference type="NCBI Taxonomy" id="412755"/>
    <lineage>
        <taxon>unclassified sequences</taxon>
        <taxon>metagenomes</taxon>
        <taxon>ecological metagenomes</taxon>
    </lineage>
</organism>
<gene>
    <name evidence="1" type="ORF">S12H4_47530</name>
</gene>
<evidence type="ECO:0000313" key="1">
    <source>
        <dbReference type="EMBL" id="GAJ11271.1"/>
    </source>
</evidence>
<reference evidence="1" key="1">
    <citation type="journal article" date="2014" name="Front. Microbiol.">
        <title>High frequency of phylogenetically diverse reductive dehalogenase-homologous genes in deep subseafloor sedimentary metagenomes.</title>
        <authorList>
            <person name="Kawai M."/>
            <person name="Futagami T."/>
            <person name="Toyoda A."/>
            <person name="Takaki Y."/>
            <person name="Nishi S."/>
            <person name="Hori S."/>
            <person name="Arai W."/>
            <person name="Tsubouchi T."/>
            <person name="Morono Y."/>
            <person name="Uchiyama I."/>
            <person name="Ito T."/>
            <person name="Fujiyama A."/>
            <person name="Inagaki F."/>
            <person name="Takami H."/>
        </authorList>
    </citation>
    <scope>NUCLEOTIDE SEQUENCE</scope>
    <source>
        <strain evidence="1">Expedition CK06-06</strain>
    </source>
</reference>
<accession>X1VC91</accession>
<proteinExistence type="predicted"/>
<dbReference type="EMBL" id="BARW01029602">
    <property type="protein sequence ID" value="GAJ11271.1"/>
    <property type="molecule type" value="Genomic_DNA"/>
</dbReference>
<sequence length="133" mass="15618">MKQFVVIPAILAVVSEEEIPGNLHELSMCIDDGTYINKYLLLTNKQILKIYADKEKIDIDSIYLKEITGFSLKVKHFHRRGENIQYVIEKVELRLKEGIFEIEFDEKMQRSQDLDEQKINALKFVKALNKFIN</sequence>
<comment type="caution">
    <text evidence="1">The sequence shown here is derived from an EMBL/GenBank/DDBJ whole genome shotgun (WGS) entry which is preliminary data.</text>
</comment>
<name>X1VC91_9ZZZZ</name>